<dbReference type="EC" id="3.4.19.12" evidence="1"/>
<dbReference type="PROSITE" id="PS00973">
    <property type="entry name" value="USP_2"/>
    <property type="match status" value="1"/>
</dbReference>
<dbReference type="PROSITE" id="PS50235">
    <property type="entry name" value="USP_3"/>
    <property type="match status" value="1"/>
</dbReference>
<dbReference type="PROSITE" id="PS00972">
    <property type="entry name" value="USP_1"/>
    <property type="match status" value="1"/>
</dbReference>
<feature type="compositionally biased region" description="Basic and acidic residues" evidence="2">
    <location>
        <begin position="43"/>
        <end position="52"/>
    </location>
</feature>
<feature type="compositionally biased region" description="Basic and acidic residues" evidence="2">
    <location>
        <begin position="64"/>
        <end position="73"/>
    </location>
</feature>
<dbReference type="FunCoup" id="E4XHE5">
    <property type="interactions" value="5"/>
</dbReference>
<gene>
    <name evidence="4" type="ORF">GSOID_T00010920001</name>
</gene>
<dbReference type="Gene3D" id="3.90.70.10">
    <property type="entry name" value="Cysteine proteinases"/>
    <property type="match status" value="1"/>
</dbReference>
<feature type="compositionally biased region" description="Basic and acidic residues" evidence="2">
    <location>
        <begin position="1"/>
        <end position="10"/>
    </location>
</feature>
<feature type="compositionally biased region" description="Low complexity" evidence="2">
    <location>
        <begin position="12"/>
        <end position="23"/>
    </location>
</feature>
<dbReference type="EMBL" id="FN653051">
    <property type="protein sequence ID" value="CBY10093.1"/>
    <property type="molecule type" value="Genomic_DNA"/>
</dbReference>
<dbReference type="GO" id="GO:0005634">
    <property type="term" value="C:nucleus"/>
    <property type="evidence" value="ECO:0007669"/>
    <property type="project" value="TreeGrafter"/>
</dbReference>
<feature type="region of interest" description="Disordered" evidence="2">
    <location>
        <begin position="1"/>
        <end position="148"/>
    </location>
</feature>
<proteinExistence type="inferred from homology"/>
<comment type="similarity">
    <text evidence="1">Belongs to the peptidase C19 family.</text>
</comment>
<keyword evidence="1" id="KW-0788">Thiol protease</keyword>
<dbReference type="InterPro" id="IPR028889">
    <property type="entry name" value="USP"/>
</dbReference>
<dbReference type="SUPFAM" id="SSF54001">
    <property type="entry name" value="Cysteine proteinases"/>
    <property type="match status" value="1"/>
</dbReference>
<sequence length="682" mass="77664">MEVDEAETKPESASISSSDGSQSPILFTAPRRLSIDLTIENTGNDRKTEKIDTVSADPGFSDPKNLESSKRADPLVPLHSKNGRKKRKRVLKNGNNNSDEETVKSSFQPSVSDYFLKTPPLKTSDENAKPKVSRARKKQRKSSELEECSMEIQYESGDEYNPENDRIPVIGKKGAKATKPKGVRKVFQELQTRTSSRLQAKELEKIENGQADEEVKMALMLLDEDKEELQELSGTKKTQPSRKMNGGLTNLGNTCYMNAIIQALFALPVFISSLRIFTLQLRDSQREILKDSLLEYTQKLFEADDPEVRETLTTKFREIFISKHQQFDNNDMQDAHEFLITLMESLRAEIQIYNYNCPITENFEIELLNERTCPICNTKSYTTDKELTLSMTVPENRQSVQHCITNHFFSSEVEKHCDKCEMNTTHKIKTRISKNPRVMIIHFQRLLTEWNREENNIVCKKITNTIELSTTVSVKYVVNKDIRESEAKHRLSSIELDYAKSAVEKLRVIETKKTAVNSSGIGVSDDFFKKKLGPRAVKQLTEEQQLKYALQKSLISSDEEEIEVDDAAPMIEPSSIDSTSSYLSPEQQEQLNDNSKIKIKEEPIVGMSYGLLATINHHGKEANSGHYTSDVLNICSQRWTSFSDSRVRTIQENTVLGRRNLTTIQLFLDKDIASQIQSTELK</sequence>
<dbReference type="InParanoid" id="E4XHE5"/>
<dbReference type="InterPro" id="IPR038765">
    <property type="entry name" value="Papain-like_cys_pep_sf"/>
</dbReference>
<dbReference type="OrthoDB" id="289038at2759"/>
<organism evidence="4">
    <name type="scientific">Oikopleura dioica</name>
    <name type="common">Tunicate</name>
    <dbReference type="NCBI Taxonomy" id="34765"/>
    <lineage>
        <taxon>Eukaryota</taxon>
        <taxon>Metazoa</taxon>
        <taxon>Chordata</taxon>
        <taxon>Tunicata</taxon>
        <taxon>Appendicularia</taxon>
        <taxon>Copelata</taxon>
        <taxon>Oikopleuridae</taxon>
        <taxon>Oikopleura</taxon>
    </lineage>
</organism>
<evidence type="ECO:0000256" key="1">
    <source>
        <dbReference type="RuleBase" id="RU366025"/>
    </source>
</evidence>
<evidence type="ECO:0000313" key="4">
    <source>
        <dbReference type="EMBL" id="CBY10093.1"/>
    </source>
</evidence>
<dbReference type="CDD" id="cd02257">
    <property type="entry name" value="Peptidase_C19"/>
    <property type="match status" value="1"/>
</dbReference>
<evidence type="ECO:0000313" key="5">
    <source>
        <dbReference type="Proteomes" id="UP000001307"/>
    </source>
</evidence>
<dbReference type="InterPro" id="IPR018200">
    <property type="entry name" value="USP_CS"/>
</dbReference>
<feature type="compositionally biased region" description="Basic residues" evidence="2">
    <location>
        <begin position="81"/>
        <end position="91"/>
    </location>
</feature>
<evidence type="ECO:0000259" key="3">
    <source>
        <dbReference type="PROSITE" id="PS50235"/>
    </source>
</evidence>
<keyword evidence="5" id="KW-1185">Reference proteome</keyword>
<dbReference type="Proteomes" id="UP000001307">
    <property type="component" value="Unassembled WGS sequence"/>
</dbReference>
<feature type="domain" description="USP" evidence="3">
    <location>
        <begin position="246"/>
        <end position="671"/>
    </location>
</feature>
<dbReference type="GO" id="GO:0006508">
    <property type="term" value="P:proteolysis"/>
    <property type="evidence" value="ECO:0007669"/>
    <property type="project" value="UniProtKB-KW"/>
</dbReference>
<dbReference type="InterPro" id="IPR001394">
    <property type="entry name" value="Peptidase_C19_UCH"/>
</dbReference>
<keyword evidence="1" id="KW-0833">Ubl conjugation pathway</keyword>
<dbReference type="GO" id="GO:0004843">
    <property type="term" value="F:cysteine-type deubiquitinase activity"/>
    <property type="evidence" value="ECO:0007669"/>
    <property type="project" value="UniProtKB-UniRule"/>
</dbReference>
<dbReference type="GO" id="GO:0005829">
    <property type="term" value="C:cytosol"/>
    <property type="evidence" value="ECO:0007669"/>
    <property type="project" value="TreeGrafter"/>
</dbReference>
<dbReference type="InterPro" id="IPR050164">
    <property type="entry name" value="Peptidase_C19"/>
</dbReference>
<dbReference type="Pfam" id="PF00443">
    <property type="entry name" value="UCH"/>
    <property type="match status" value="1"/>
</dbReference>
<dbReference type="AlphaFoldDB" id="E4XHE5"/>
<keyword evidence="1" id="KW-0645">Protease</keyword>
<dbReference type="PANTHER" id="PTHR24006">
    <property type="entry name" value="UBIQUITIN CARBOXYL-TERMINAL HYDROLASE"/>
    <property type="match status" value="1"/>
</dbReference>
<evidence type="ECO:0000256" key="2">
    <source>
        <dbReference type="SAM" id="MobiDB-lite"/>
    </source>
</evidence>
<name>E4XHE5_OIKDI</name>
<accession>E4XHE5</accession>
<keyword evidence="1" id="KW-0378">Hydrolase</keyword>
<comment type="catalytic activity">
    <reaction evidence="1">
        <text>Thiol-dependent hydrolysis of ester, thioester, amide, peptide and isopeptide bonds formed by the C-terminal Gly of ubiquitin (a 76-residue protein attached to proteins as an intracellular targeting signal).</text>
        <dbReference type="EC" id="3.4.19.12"/>
    </reaction>
</comment>
<reference evidence="4" key="1">
    <citation type="journal article" date="2010" name="Science">
        <title>Plasticity of animal genome architecture unmasked by rapid evolution of a pelagic tunicate.</title>
        <authorList>
            <person name="Denoeud F."/>
            <person name="Henriet S."/>
            <person name="Mungpakdee S."/>
            <person name="Aury J.M."/>
            <person name="Da Silva C."/>
            <person name="Brinkmann H."/>
            <person name="Mikhaleva J."/>
            <person name="Olsen L.C."/>
            <person name="Jubin C."/>
            <person name="Canestro C."/>
            <person name="Bouquet J.M."/>
            <person name="Danks G."/>
            <person name="Poulain J."/>
            <person name="Campsteijn C."/>
            <person name="Adamski M."/>
            <person name="Cross I."/>
            <person name="Yadetie F."/>
            <person name="Muffato M."/>
            <person name="Louis A."/>
            <person name="Butcher S."/>
            <person name="Tsagkogeorga G."/>
            <person name="Konrad A."/>
            <person name="Singh S."/>
            <person name="Jensen M.F."/>
            <person name="Cong E.H."/>
            <person name="Eikeseth-Otteraa H."/>
            <person name="Noel B."/>
            <person name="Anthouard V."/>
            <person name="Porcel B.M."/>
            <person name="Kachouri-Lafond R."/>
            <person name="Nishino A."/>
            <person name="Ugolini M."/>
            <person name="Chourrout P."/>
            <person name="Nishida H."/>
            <person name="Aasland R."/>
            <person name="Huzurbazar S."/>
            <person name="Westhof E."/>
            <person name="Delsuc F."/>
            <person name="Lehrach H."/>
            <person name="Reinhardt R."/>
            <person name="Weissenbach J."/>
            <person name="Roy S.W."/>
            <person name="Artiguenave F."/>
            <person name="Postlethwait J.H."/>
            <person name="Manak J.R."/>
            <person name="Thompson E.M."/>
            <person name="Jaillon O."/>
            <person name="Du Pasquier L."/>
            <person name="Boudinot P."/>
            <person name="Liberles D.A."/>
            <person name="Volff J.N."/>
            <person name="Philippe H."/>
            <person name="Lenhard B."/>
            <person name="Roest Crollius H."/>
            <person name="Wincker P."/>
            <person name="Chourrout D."/>
        </authorList>
    </citation>
    <scope>NUCLEOTIDE SEQUENCE [LARGE SCALE GENOMIC DNA]</scope>
</reference>
<dbReference type="GO" id="GO:0016579">
    <property type="term" value="P:protein deubiquitination"/>
    <property type="evidence" value="ECO:0007669"/>
    <property type="project" value="InterPro"/>
</dbReference>
<protein>
    <recommendedName>
        <fullName evidence="1">Ubiquitin carboxyl-terminal hydrolase</fullName>
        <ecNumber evidence="1">3.4.19.12</ecNumber>
    </recommendedName>
</protein>
<feature type="compositionally biased region" description="Basic residues" evidence="2">
    <location>
        <begin position="131"/>
        <end position="140"/>
    </location>
</feature>